<dbReference type="Pfam" id="PF00015">
    <property type="entry name" value="MCPsignal"/>
    <property type="match status" value="1"/>
</dbReference>
<dbReference type="SUPFAM" id="SSF58104">
    <property type="entry name" value="Methyl-accepting chemotaxis protein (MCP) signaling domain"/>
    <property type="match status" value="1"/>
</dbReference>
<dbReference type="Gene3D" id="6.10.340.10">
    <property type="match status" value="1"/>
</dbReference>
<dbReference type="InterPro" id="IPR004089">
    <property type="entry name" value="MCPsignal_dom"/>
</dbReference>
<evidence type="ECO:0000256" key="3">
    <source>
        <dbReference type="PROSITE-ProRule" id="PRU00284"/>
    </source>
</evidence>
<dbReference type="PANTHER" id="PTHR32089">
    <property type="entry name" value="METHYL-ACCEPTING CHEMOTAXIS PROTEIN MCPB"/>
    <property type="match status" value="1"/>
</dbReference>
<evidence type="ECO:0000259" key="6">
    <source>
        <dbReference type="PROSITE" id="PS50111"/>
    </source>
</evidence>
<dbReference type="PANTHER" id="PTHR32089:SF112">
    <property type="entry name" value="LYSOZYME-LIKE PROTEIN-RELATED"/>
    <property type="match status" value="1"/>
</dbReference>
<dbReference type="RefSeq" id="WP_345321507.1">
    <property type="nucleotide sequence ID" value="NZ_BAABGA010000024.1"/>
</dbReference>
<evidence type="ECO:0000256" key="5">
    <source>
        <dbReference type="SAM" id="Phobius"/>
    </source>
</evidence>
<dbReference type="EMBL" id="BAABGA010000024">
    <property type="protein sequence ID" value="GAA4451498.1"/>
    <property type="molecule type" value="Genomic_DNA"/>
</dbReference>
<organism evidence="8 9">
    <name type="scientific">Novipirellula rosea</name>
    <dbReference type="NCBI Taxonomy" id="1031540"/>
    <lineage>
        <taxon>Bacteria</taxon>
        <taxon>Pseudomonadati</taxon>
        <taxon>Planctomycetota</taxon>
        <taxon>Planctomycetia</taxon>
        <taxon>Pirellulales</taxon>
        <taxon>Pirellulaceae</taxon>
        <taxon>Novipirellula</taxon>
    </lineage>
</organism>
<reference evidence="9" key="1">
    <citation type="journal article" date="2019" name="Int. J. Syst. Evol. Microbiol.">
        <title>The Global Catalogue of Microorganisms (GCM) 10K type strain sequencing project: providing services to taxonomists for standard genome sequencing and annotation.</title>
        <authorList>
            <consortium name="The Broad Institute Genomics Platform"/>
            <consortium name="The Broad Institute Genome Sequencing Center for Infectious Disease"/>
            <person name="Wu L."/>
            <person name="Ma J."/>
        </authorList>
    </citation>
    <scope>NUCLEOTIDE SEQUENCE [LARGE SCALE GENOMIC DNA]</scope>
    <source>
        <strain evidence="9">JCM 17759</strain>
    </source>
</reference>
<name>A0ABP8MJX3_9BACT</name>
<dbReference type="Pfam" id="PF00672">
    <property type="entry name" value="HAMP"/>
    <property type="match status" value="1"/>
</dbReference>
<keyword evidence="1 3" id="KW-0807">Transducer</keyword>
<feature type="transmembrane region" description="Helical" evidence="5">
    <location>
        <begin position="6"/>
        <end position="25"/>
    </location>
</feature>
<proteinExistence type="inferred from homology"/>
<dbReference type="Gene3D" id="1.10.287.950">
    <property type="entry name" value="Methyl-accepting chemotaxis protein"/>
    <property type="match status" value="1"/>
</dbReference>
<feature type="domain" description="Methyl-accepting transducer" evidence="6">
    <location>
        <begin position="447"/>
        <end position="683"/>
    </location>
</feature>
<evidence type="ECO:0000313" key="8">
    <source>
        <dbReference type="EMBL" id="GAA4451498.1"/>
    </source>
</evidence>
<keyword evidence="5" id="KW-0472">Membrane</keyword>
<comment type="caution">
    <text evidence="8">The sequence shown here is derived from an EMBL/GenBank/DDBJ whole genome shotgun (WGS) entry which is preliminary data.</text>
</comment>
<keyword evidence="5" id="KW-1133">Transmembrane helix</keyword>
<evidence type="ECO:0000256" key="2">
    <source>
        <dbReference type="ARBA" id="ARBA00029447"/>
    </source>
</evidence>
<keyword evidence="9" id="KW-1185">Reference proteome</keyword>
<dbReference type="Proteomes" id="UP001500840">
    <property type="component" value="Unassembled WGS sequence"/>
</dbReference>
<dbReference type="SMART" id="SM00304">
    <property type="entry name" value="HAMP"/>
    <property type="match status" value="1"/>
</dbReference>
<dbReference type="CDD" id="cd18773">
    <property type="entry name" value="PDC1_HK_sensor"/>
    <property type="match status" value="1"/>
</dbReference>
<accession>A0ABP8MJX3</accession>
<evidence type="ECO:0000313" key="9">
    <source>
        <dbReference type="Proteomes" id="UP001500840"/>
    </source>
</evidence>
<dbReference type="Gene3D" id="3.30.450.20">
    <property type="entry name" value="PAS domain"/>
    <property type="match status" value="1"/>
</dbReference>
<gene>
    <name evidence="8" type="ORF">GCM10023156_19360</name>
</gene>
<feature type="transmembrane region" description="Helical" evidence="5">
    <location>
        <begin position="329"/>
        <end position="348"/>
    </location>
</feature>
<evidence type="ECO:0000259" key="7">
    <source>
        <dbReference type="PROSITE" id="PS50885"/>
    </source>
</evidence>
<feature type="coiled-coil region" evidence="4">
    <location>
        <begin position="393"/>
        <end position="437"/>
    </location>
</feature>
<evidence type="ECO:0000256" key="4">
    <source>
        <dbReference type="SAM" id="Coils"/>
    </source>
</evidence>
<dbReference type="PROSITE" id="PS50885">
    <property type="entry name" value="HAMP"/>
    <property type="match status" value="1"/>
</dbReference>
<dbReference type="CDD" id="cd06225">
    <property type="entry name" value="HAMP"/>
    <property type="match status" value="1"/>
</dbReference>
<feature type="domain" description="HAMP" evidence="7">
    <location>
        <begin position="349"/>
        <end position="401"/>
    </location>
</feature>
<sequence length="743" mass="81811">MRIVHQLLIATILPTILIWLVGIYATSVSETSLRRAIEANSVTRAQEVMDEVDWIIQTRATTWQAYLQTDLVRQSLRRSNEEMMQLDDPAGLVEQRDQQLRSTPDDETIPLMQQVLNNDLARDFNIWLRQLEKTAGHAVFGEVFITNRFGANVAQTNRTSDYRQDDESWWQEAMENGLHIEDVSFDESAGIYSIDICLKAVDEDGEFLGVMKAVLNIQELIEIVDKYKRNSQTDGYLLLFDRDHSVIREAGENSTGLRDGSAYFRDVDFEKNENAFVANLTHVRDGEELLGAFAVSRGHGEFAGMGWVVLEARKTSVVFAPIKRLRNQIILLAFAATLLVIAAGWLIARSLTRPIDALLRGAHRIGQGELEYRIPAAGQNEVAKLSAGFNQMAGNLQSMVDDLKTKEEKLTEQNERLESQRLTLASQEEMLKAQRERNTLFEVIADTVGRLNSTSDDILSTTSKQARGSQDQAAAVSEAASTMNEISSIAHDTAGRANGMVDEAQHVEATAETGRQAMEKSIEALESVRRQVEETASHVISLAERAQAIGEITSTVNDIAEQTNVLALNAAVEAARTGEHGKGFVVVAAEIKRLAQQSMQSTREVRGILSEILSAIRKAVESSERETVVVAEARQVAQQTGGLVQKLLETISASALTAKQIAAAATRQATGTVELDKTMQDMERMTADHAAALQEIEQSAMNLTELSTELAGLTSESANGQASKTARAVRSVRLDNDAITFPK</sequence>
<keyword evidence="5" id="KW-0812">Transmembrane</keyword>
<keyword evidence="4" id="KW-0175">Coiled coil</keyword>
<evidence type="ECO:0000256" key="1">
    <source>
        <dbReference type="ARBA" id="ARBA00023224"/>
    </source>
</evidence>
<dbReference type="PROSITE" id="PS50111">
    <property type="entry name" value="CHEMOTAXIS_TRANSDUC_2"/>
    <property type="match status" value="1"/>
</dbReference>
<dbReference type="InterPro" id="IPR003660">
    <property type="entry name" value="HAMP_dom"/>
</dbReference>
<dbReference type="SMART" id="SM00283">
    <property type="entry name" value="MA"/>
    <property type="match status" value="1"/>
</dbReference>
<evidence type="ECO:0008006" key="10">
    <source>
        <dbReference type="Google" id="ProtNLM"/>
    </source>
</evidence>
<comment type="similarity">
    <text evidence="2">Belongs to the methyl-accepting chemotaxis (MCP) protein family.</text>
</comment>
<protein>
    <recommendedName>
        <fullName evidence="10">Methyl-accepting chemotaxis protein</fullName>
    </recommendedName>
</protein>